<feature type="transmembrane region" description="Helical" evidence="7">
    <location>
        <begin position="36"/>
        <end position="58"/>
    </location>
</feature>
<evidence type="ECO:0000256" key="7">
    <source>
        <dbReference type="SAM" id="Phobius"/>
    </source>
</evidence>
<evidence type="ECO:0000256" key="1">
    <source>
        <dbReference type="ARBA" id="ARBA00004141"/>
    </source>
</evidence>
<dbReference type="EMBL" id="JAAECE010000004">
    <property type="protein sequence ID" value="KAF1802473.1"/>
    <property type="molecule type" value="Genomic_DNA"/>
</dbReference>
<dbReference type="GO" id="GO:0061024">
    <property type="term" value="P:membrane organization"/>
    <property type="evidence" value="ECO:0007669"/>
    <property type="project" value="TreeGrafter"/>
</dbReference>
<keyword evidence="3 7" id="KW-0812">Transmembrane</keyword>
<evidence type="ECO:0000256" key="4">
    <source>
        <dbReference type="ARBA" id="ARBA00022989"/>
    </source>
</evidence>
<dbReference type="AlphaFoldDB" id="A0A8H4F3G7"/>
<dbReference type="PANTHER" id="PTHR12703">
    <property type="entry name" value="TRANSMEMBRANE PROTEIN 33"/>
    <property type="match status" value="1"/>
</dbReference>
<dbReference type="PANTHER" id="PTHR12703:SF4">
    <property type="entry name" value="TRANSMEMBRANE PROTEIN 33"/>
    <property type="match status" value="1"/>
</dbReference>
<evidence type="ECO:0000256" key="6">
    <source>
        <dbReference type="SAM" id="MobiDB-lite"/>
    </source>
</evidence>
<dbReference type="InterPro" id="IPR005344">
    <property type="entry name" value="TMEM33/Pom33"/>
</dbReference>
<comment type="similarity">
    <text evidence="2">Belongs to the PER33/POM33 family.</text>
</comment>
<dbReference type="GO" id="GO:0016020">
    <property type="term" value="C:membrane"/>
    <property type="evidence" value="ECO:0007669"/>
    <property type="project" value="UniProtKB-SubCell"/>
</dbReference>
<evidence type="ECO:0008006" key="10">
    <source>
        <dbReference type="Google" id="ProtNLM"/>
    </source>
</evidence>
<comment type="caution">
    <text evidence="8">The sequence shown here is derived from an EMBL/GenBank/DDBJ whole genome shotgun (WGS) entry which is preliminary data.</text>
</comment>
<proteinExistence type="inferred from homology"/>
<dbReference type="InterPro" id="IPR051645">
    <property type="entry name" value="PER33/POM33_regulator"/>
</dbReference>
<feature type="region of interest" description="Disordered" evidence="6">
    <location>
        <begin position="1"/>
        <end position="21"/>
    </location>
</feature>
<keyword evidence="5 7" id="KW-0472">Membrane</keyword>
<name>A0A8H4F3G7_MUCCL</name>
<feature type="transmembrane region" description="Helical" evidence="7">
    <location>
        <begin position="106"/>
        <end position="132"/>
    </location>
</feature>
<gene>
    <name evidence="8" type="ORF">FB192DRAFT_1378232</name>
</gene>
<evidence type="ECO:0000256" key="2">
    <source>
        <dbReference type="ARBA" id="ARBA00007322"/>
    </source>
</evidence>
<keyword evidence="4 7" id="KW-1133">Transmembrane helix</keyword>
<reference evidence="8 9" key="1">
    <citation type="submission" date="2019-09" db="EMBL/GenBank/DDBJ databases">
        <authorList>
            <consortium name="DOE Joint Genome Institute"/>
            <person name="Mondo S.J."/>
            <person name="Navarro-Mendoza M.I."/>
            <person name="Perez-Arques C."/>
            <person name="Panchal S."/>
            <person name="Nicolas F.E."/>
            <person name="Ganguly P."/>
            <person name="Pangilinan J."/>
            <person name="Grigoriev I."/>
            <person name="Heitman J."/>
            <person name="Sanya K."/>
            <person name="Garre V."/>
        </authorList>
    </citation>
    <scope>NUCLEOTIDE SEQUENCE [LARGE SCALE GENOMIC DNA]</scope>
    <source>
        <strain evidence="8 9">MU402</strain>
    </source>
</reference>
<accession>A0A8H4F3G7</accession>
<protein>
    <recommendedName>
        <fullName evidence="10">Endoplasmic reticulum protein</fullName>
    </recommendedName>
</protein>
<sequence length="270" mass="30567">MQAEKEQTPQEKTSTANTTTTPNVAKPGLDFKSLQFGWFVGHALVVLNTLIFAISNLVFHPLGFFYRLAYLGVIASYGIVLWNAYKPLTNKEPYFKLMLLDENCQYLIIGVFFLFSRRIAVTLIPFFIYSVFHVLDFVDTHLIPQLAPHQTKIQSHIQDIVNKHYDTAMMLVAKIEVCGVMTRLVLGLFVFRSSILSILVYGQFLRMRYFMSENTRKFLKELGTKIDKALTPPTAHPKIPPAVINAYATAKEKLTMGSKPAPATTAKKQL</sequence>
<dbReference type="Proteomes" id="UP000469890">
    <property type="component" value="Unassembled WGS sequence"/>
</dbReference>
<evidence type="ECO:0000313" key="9">
    <source>
        <dbReference type="Proteomes" id="UP000469890"/>
    </source>
</evidence>
<organism evidence="8 9">
    <name type="scientific">Mucor circinelloides f. lusitanicus</name>
    <name type="common">Mucor racemosus var. lusitanicus</name>
    <dbReference type="NCBI Taxonomy" id="29924"/>
    <lineage>
        <taxon>Eukaryota</taxon>
        <taxon>Fungi</taxon>
        <taxon>Fungi incertae sedis</taxon>
        <taxon>Mucoromycota</taxon>
        <taxon>Mucoromycotina</taxon>
        <taxon>Mucoromycetes</taxon>
        <taxon>Mucorales</taxon>
        <taxon>Mucorineae</taxon>
        <taxon>Mucoraceae</taxon>
        <taxon>Mucor</taxon>
    </lineage>
</organism>
<evidence type="ECO:0000256" key="5">
    <source>
        <dbReference type="ARBA" id="ARBA00023136"/>
    </source>
</evidence>
<feature type="transmembrane region" description="Helical" evidence="7">
    <location>
        <begin position="64"/>
        <end position="85"/>
    </location>
</feature>
<feature type="transmembrane region" description="Helical" evidence="7">
    <location>
        <begin position="180"/>
        <end position="201"/>
    </location>
</feature>
<dbReference type="GO" id="GO:0005783">
    <property type="term" value="C:endoplasmic reticulum"/>
    <property type="evidence" value="ECO:0007669"/>
    <property type="project" value="TreeGrafter"/>
</dbReference>
<dbReference type="GO" id="GO:0071786">
    <property type="term" value="P:endoplasmic reticulum tubular network organization"/>
    <property type="evidence" value="ECO:0007669"/>
    <property type="project" value="TreeGrafter"/>
</dbReference>
<comment type="subcellular location">
    <subcellularLocation>
        <location evidence="1">Membrane</location>
        <topology evidence="1">Multi-pass membrane protein</topology>
    </subcellularLocation>
</comment>
<evidence type="ECO:0000313" key="8">
    <source>
        <dbReference type="EMBL" id="KAF1802473.1"/>
    </source>
</evidence>
<evidence type="ECO:0000256" key="3">
    <source>
        <dbReference type="ARBA" id="ARBA00022692"/>
    </source>
</evidence>
<dbReference type="Pfam" id="PF03661">
    <property type="entry name" value="TMEM33_Pom33"/>
    <property type="match status" value="1"/>
</dbReference>